<dbReference type="Proteomes" id="UP000657918">
    <property type="component" value="Unassembled WGS sequence"/>
</dbReference>
<proteinExistence type="predicted"/>
<dbReference type="EMBL" id="JADGMS010000015">
    <property type="protein sequence ID" value="KAF9667596.1"/>
    <property type="molecule type" value="Genomic_DNA"/>
</dbReference>
<reference evidence="2 3" key="1">
    <citation type="submission" date="2020-10" db="EMBL/GenBank/DDBJ databases">
        <title>Plant Genome Project.</title>
        <authorList>
            <person name="Zhang R.-G."/>
        </authorList>
    </citation>
    <scope>NUCLEOTIDE SEQUENCE [LARGE SCALE GENOMIC DNA]</scope>
    <source>
        <strain evidence="2">FAFU-HL-1</strain>
        <tissue evidence="2">Leaf</tissue>
    </source>
</reference>
<keyword evidence="3" id="KW-1185">Reference proteome</keyword>
<evidence type="ECO:0000256" key="1">
    <source>
        <dbReference type="SAM" id="Phobius"/>
    </source>
</evidence>
<dbReference type="AlphaFoldDB" id="A0A835MNK6"/>
<organism evidence="2 3">
    <name type="scientific">Salix dunnii</name>
    <dbReference type="NCBI Taxonomy" id="1413687"/>
    <lineage>
        <taxon>Eukaryota</taxon>
        <taxon>Viridiplantae</taxon>
        <taxon>Streptophyta</taxon>
        <taxon>Embryophyta</taxon>
        <taxon>Tracheophyta</taxon>
        <taxon>Spermatophyta</taxon>
        <taxon>Magnoliopsida</taxon>
        <taxon>eudicotyledons</taxon>
        <taxon>Gunneridae</taxon>
        <taxon>Pentapetalae</taxon>
        <taxon>rosids</taxon>
        <taxon>fabids</taxon>
        <taxon>Malpighiales</taxon>
        <taxon>Salicaceae</taxon>
        <taxon>Saliceae</taxon>
        <taxon>Salix</taxon>
    </lineage>
</organism>
<gene>
    <name evidence="2" type="ORF">SADUNF_Sadunf15G0040100</name>
</gene>
<keyword evidence="1" id="KW-0472">Membrane</keyword>
<evidence type="ECO:0000313" key="3">
    <source>
        <dbReference type="Proteomes" id="UP000657918"/>
    </source>
</evidence>
<protein>
    <submittedName>
        <fullName evidence="2">Uncharacterized protein</fullName>
    </submittedName>
</protein>
<name>A0A835MNK6_9ROSI</name>
<comment type="caution">
    <text evidence="2">The sequence shown here is derived from an EMBL/GenBank/DDBJ whole genome shotgun (WGS) entry which is preliminary data.</text>
</comment>
<feature type="transmembrane region" description="Helical" evidence="1">
    <location>
        <begin position="12"/>
        <end position="30"/>
    </location>
</feature>
<keyword evidence="1" id="KW-0812">Transmembrane</keyword>
<evidence type="ECO:0000313" key="2">
    <source>
        <dbReference type="EMBL" id="KAF9667596.1"/>
    </source>
</evidence>
<keyword evidence="1" id="KW-1133">Transmembrane helix</keyword>
<sequence length="153" mass="17462">MQVSLSKVHLMATLTLITYFEPFLDALLGVGSGMRLPITRNWPSSVVSHLFWFNLCGFVSLEIVDLEIKSYSFAWLLPMLYINDKLFCITLSCLSTMRILLFQEHVLEQRSLLHDAFGSCSIIFFNVHGFDFFNGDKFSVSKGNQMMMVSISI</sequence>
<accession>A0A835MNK6</accession>